<feature type="non-terminal residue" evidence="2">
    <location>
        <position position="274"/>
    </location>
</feature>
<evidence type="ECO:0000256" key="1">
    <source>
        <dbReference type="SAM" id="MobiDB-lite"/>
    </source>
</evidence>
<dbReference type="EMBL" id="CAUYUJ010014853">
    <property type="protein sequence ID" value="CAK0846874.1"/>
    <property type="molecule type" value="Genomic_DNA"/>
</dbReference>
<name>A0ABN9TMR7_9DINO</name>
<evidence type="ECO:0000313" key="2">
    <source>
        <dbReference type="EMBL" id="CAK0846874.1"/>
    </source>
</evidence>
<organism evidence="2 3">
    <name type="scientific">Prorocentrum cordatum</name>
    <dbReference type="NCBI Taxonomy" id="2364126"/>
    <lineage>
        <taxon>Eukaryota</taxon>
        <taxon>Sar</taxon>
        <taxon>Alveolata</taxon>
        <taxon>Dinophyceae</taxon>
        <taxon>Prorocentrales</taxon>
        <taxon>Prorocentraceae</taxon>
        <taxon>Prorocentrum</taxon>
    </lineage>
</organism>
<keyword evidence="3" id="KW-1185">Reference proteome</keyword>
<dbReference type="Proteomes" id="UP001189429">
    <property type="component" value="Unassembled WGS sequence"/>
</dbReference>
<protein>
    <submittedName>
        <fullName evidence="2">Uncharacterized protein</fullName>
    </submittedName>
</protein>
<gene>
    <name evidence="2" type="ORF">PCOR1329_LOCUS40253</name>
</gene>
<comment type="caution">
    <text evidence="2">The sequence shown here is derived from an EMBL/GenBank/DDBJ whole genome shotgun (WGS) entry which is preliminary data.</text>
</comment>
<feature type="region of interest" description="Disordered" evidence="1">
    <location>
        <begin position="22"/>
        <end position="41"/>
    </location>
</feature>
<evidence type="ECO:0000313" key="3">
    <source>
        <dbReference type="Proteomes" id="UP001189429"/>
    </source>
</evidence>
<proteinExistence type="predicted"/>
<accession>A0ABN9TMR7</accession>
<reference evidence="2" key="1">
    <citation type="submission" date="2023-10" db="EMBL/GenBank/DDBJ databases">
        <authorList>
            <person name="Chen Y."/>
            <person name="Shah S."/>
            <person name="Dougan E. K."/>
            <person name="Thang M."/>
            <person name="Chan C."/>
        </authorList>
    </citation>
    <scope>NUCLEOTIDE SEQUENCE [LARGE SCALE GENOMIC DNA]</scope>
</reference>
<sequence length="274" mass="28405">MAAATAHRAMGAPAFLRTQAAASARSLRDGRPPGATGFRRRPRGAQAARLCSLLRRVVCGTLSLALQRSLADAALLADLSPQDLAAAAAGVARAPRVLPEAAAAVVWAAAARPQAEELPAQVLLQLATALAELRERIPQEEEDKLDAALLLGLWPKLAAAAQKDFEGGTASVAGVRWLPDLARLAGKLPQGNPATAAFAASVVRPCAPSLLSLVREDMDAFELASPLLHTAGKDAWAALLQLTALDCLPRLQPGERGADRLADVVELVANAEGA</sequence>